<dbReference type="Proteomes" id="UP000035642">
    <property type="component" value="Unassembled WGS sequence"/>
</dbReference>
<dbReference type="WBParaSite" id="ACAC_0000812701-mRNA-1">
    <property type="protein sequence ID" value="ACAC_0000812701-mRNA-1"/>
    <property type="gene ID" value="ACAC_0000812701"/>
</dbReference>
<sequence length="32" mass="3714">MRLAQSEEKLVLAHLLKLYDIVVTKDTEVRTT</sequence>
<reference evidence="1" key="1">
    <citation type="submission" date="2012-09" db="EMBL/GenBank/DDBJ databases">
        <authorList>
            <person name="Martin A.A."/>
        </authorList>
    </citation>
    <scope>NUCLEOTIDE SEQUENCE</scope>
</reference>
<protein>
    <submittedName>
        <fullName evidence="2">Transcriptional regulator</fullName>
    </submittedName>
</protein>
<dbReference type="AlphaFoldDB" id="A0A0K0DC72"/>
<evidence type="ECO:0000313" key="1">
    <source>
        <dbReference type="Proteomes" id="UP000035642"/>
    </source>
</evidence>
<reference evidence="2" key="2">
    <citation type="submission" date="2017-02" db="UniProtKB">
        <authorList>
            <consortium name="WormBaseParasite"/>
        </authorList>
    </citation>
    <scope>IDENTIFICATION</scope>
</reference>
<proteinExistence type="predicted"/>
<evidence type="ECO:0000313" key="2">
    <source>
        <dbReference type="WBParaSite" id="ACAC_0000812701-mRNA-1"/>
    </source>
</evidence>
<name>A0A0K0DC72_ANGCA</name>
<accession>A0A0K0DC72</accession>
<keyword evidence="1" id="KW-1185">Reference proteome</keyword>
<organism evidence="1 2">
    <name type="scientific">Angiostrongylus cantonensis</name>
    <name type="common">Rat lungworm</name>
    <dbReference type="NCBI Taxonomy" id="6313"/>
    <lineage>
        <taxon>Eukaryota</taxon>
        <taxon>Metazoa</taxon>
        <taxon>Ecdysozoa</taxon>
        <taxon>Nematoda</taxon>
        <taxon>Chromadorea</taxon>
        <taxon>Rhabditida</taxon>
        <taxon>Rhabditina</taxon>
        <taxon>Rhabditomorpha</taxon>
        <taxon>Strongyloidea</taxon>
        <taxon>Metastrongylidae</taxon>
        <taxon>Angiostrongylus</taxon>
    </lineage>
</organism>